<name>A0A3P8V2S0_CYNSE</name>
<dbReference type="GO" id="GO:0016064">
    <property type="term" value="P:immunoglobulin mediated immune response"/>
    <property type="evidence" value="ECO:0007669"/>
    <property type="project" value="TreeGrafter"/>
</dbReference>
<dbReference type="Ensembl" id="ENSCSET00000009812.1">
    <property type="protein sequence ID" value="ENSCSEP00000009698.1"/>
    <property type="gene ID" value="ENSCSEG00000006210.1"/>
</dbReference>
<dbReference type="InterPro" id="IPR013783">
    <property type="entry name" value="Ig-like_fold"/>
</dbReference>
<evidence type="ECO:0000256" key="9">
    <source>
        <dbReference type="SAM" id="MobiDB-lite"/>
    </source>
</evidence>
<feature type="region of interest" description="Disordered" evidence="9">
    <location>
        <begin position="528"/>
        <end position="554"/>
    </location>
</feature>
<dbReference type="GeneTree" id="ENSGT00510000049239"/>
<keyword evidence="7" id="KW-1015">Disulfide bond</keyword>
<feature type="domain" description="Interleukin-2 receptor subunit beta N-terminal" evidence="10">
    <location>
        <begin position="53"/>
        <end position="141"/>
    </location>
</feature>
<evidence type="ECO:0000256" key="1">
    <source>
        <dbReference type="ARBA" id="ARBA00004167"/>
    </source>
</evidence>
<evidence type="ECO:0000256" key="8">
    <source>
        <dbReference type="ARBA" id="ARBA00023170"/>
    </source>
</evidence>
<evidence type="ECO:0000256" key="4">
    <source>
        <dbReference type="ARBA" id="ARBA00022729"/>
    </source>
</evidence>
<evidence type="ECO:0000256" key="3">
    <source>
        <dbReference type="ARBA" id="ARBA00022692"/>
    </source>
</evidence>
<reference evidence="11" key="3">
    <citation type="submission" date="2025-09" db="UniProtKB">
        <authorList>
            <consortium name="Ensembl"/>
        </authorList>
    </citation>
    <scope>IDENTIFICATION</scope>
</reference>
<dbReference type="SUPFAM" id="SSF49265">
    <property type="entry name" value="Fibronectin type III"/>
    <property type="match status" value="1"/>
</dbReference>
<keyword evidence="8" id="KW-0675">Receptor</keyword>
<comment type="subcellular location">
    <subcellularLocation>
        <location evidence="1">Membrane</location>
        <topology evidence="1">Single-pass membrane protein</topology>
    </subcellularLocation>
</comment>
<organism evidence="11 12">
    <name type="scientific">Cynoglossus semilaevis</name>
    <name type="common">Tongue sole</name>
    <dbReference type="NCBI Taxonomy" id="244447"/>
    <lineage>
        <taxon>Eukaryota</taxon>
        <taxon>Metazoa</taxon>
        <taxon>Chordata</taxon>
        <taxon>Craniata</taxon>
        <taxon>Vertebrata</taxon>
        <taxon>Euteleostomi</taxon>
        <taxon>Actinopterygii</taxon>
        <taxon>Neopterygii</taxon>
        <taxon>Teleostei</taxon>
        <taxon>Neoteleostei</taxon>
        <taxon>Acanthomorphata</taxon>
        <taxon>Carangaria</taxon>
        <taxon>Pleuronectiformes</taxon>
        <taxon>Pleuronectoidei</taxon>
        <taxon>Cynoglossidae</taxon>
        <taxon>Cynoglossinae</taxon>
        <taxon>Cynoglossus</taxon>
    </lineage>
</organism>
<evidence type="ECO:0000313" key="11">
    <source>
        <dbReference type="Ensembl" id="ENSCSEP00000009698.1"/>
    </source>
</evidence>
<evidence type="ECO:0000256" key="6">
    <source>
        <dbReference type="ARBA" id="ARBA00023136"/>
    </source>
</evidence>
<evidence type="ECO:0000256" key="7">
    <source>
        <dbReference type="ARBA" id="ARBA00023157"/>
    </source>
</evidence>
<dbReference type="Pfam" id="PF18707">
    <property type="entry name" value="IL2RB_N1"/>
    <property type="match status" value="1"/>
</dbReference>
<sequence length="594" mass="65318">MGCRHQNLYMSIWICWTRCRPSTREEFRPVQSLPPLFMSLTLPSLCYVSVAEGLFCVNDFVNNVSCTWNSSAAAGGPGADCWIHVSVENWIRENGKRQLKIIMVSCKLQQQGVSLSGCSVVFENRTFHYFDLSNISLECDGKFVENITDYKVQEHIKMNPPEAPNVISTTNDTWMSWNLGAPRSLLIKEFDFQTQAKCGNQTWKAAYNLFRSEQQVRTSSEQLRGRCQARVRVKARKRLNSHWSDWSPTTSWTGPMDASQNEDGLSPVTLAVKLSSVLLVVLIICTICVSKRHLKLKPLPNPSKYFLPVQSDHGGNLKNWLNPLLVSDSFTVQSCDHISPVELCSGSEVEPPTSPSTGSTSVLLQTTDVPSTASDRSVVVGENSSSSSSSSSTSSSSSCFSNMGYFLSSSSGSGAHLTPTDPSAAYCTYQDEVHKPPRGHTLHLTLCPSSSFSSSTYERLKREPQSPDSGFDFTQESEGDLQEENEDVLGDVLKHRPLFFASSTGFTSTAVAPAQPPTLPQVCSEELLDADDDDDDGDEDGDEDGEPIPAASVNYAAWPVADTTCRPSSVPLEVCKPGYLTLKELQTTFRNKSL</sequence>
<feature type="region of interest" description="Disordered" evidence="9">
    <location>
        <begin position="456"/>
        <end position="483"/>
    </location>
</feature>
<evidence type="ECO:0000313" key="12">
    <source>
        <dbReference type="Proteomes" id="UP000265120"/>
    </source>
</evidence>
<keyword evidence="4" id="KW-0732">Signal</keyword>
<accession>A0A3P8V2S0</accession>
<keyword evidence="3" id="KW-0812">Transmembrane</keyword>
<dbReference type="AlphaFoldDB" id="A0A3P8V2S0"/>
<dbReference type="STRING" id="244447.ENSCSEP00000009698"/>
<dbReference type="PANTHER" id="PTHR23037">
    <property type="entry name" value="CYTOKINE RECEPTOR"/>
    <property type="match status" value="1"/>
</dbReference>
<keyword evidence="6" id="KW-0472">Membrane</keyword>
<comment type="similarity">
    <text evidence="2">Belongs to the type I cytokine receptor family. Type 4 subfamily.</text>
</comment>
<evidence type="ECO:0000256" key="5">
    <source>
        <dbReference type="ARBA" id="ARBA00022989"/>
    </source>
</evidence>
<dbReference type="InterPro" id="IPR036116">
    <property type="entry name" value="FN3_sf"/>
</dbReference>
<dbReference type="InParanoid" id="A0A3P8V2S0"/>
<dbReference type="Proteomes" id="UP000265120">
    <property type="component" value="Chromosome 17"/>
</dbReference>
<feature type="compositionally biased region" description="Acidic residues" evidence="9">
    <location>
        <begin position="528"/>
        <end position="546"/>
    </location>
</feature>
<feature type="compositionally biased region" description="Low complexity" evidence="9">
    <location>
        <begin position="384"/>
        <end position="397"/>
    </location>
</feature>
<dbReference type="GO" id="GO:0004896">
    <property type="term" value="F:cytokine receptor activity"/>
    <property type="evidence" value="ECO:0007669"/>
    <property type="project" value="TreeGrafter"/>
</dbReference>
<protein>
    <submittedName>
        <fullName evidence="11">Interleukin-2 receptor subunit beta</fullName>
    </submittedName>
</protein>
<reference evidence="11 12" key="1">
    <citation type="journal article" date="2014" name="Nat. Genet.">
        <title>Whole-genome sequence of a flatfish provides insights into ZW sex chromosome evolution and adaptation to a benthic lifestyle.</title>
        <authorList>
            <person name="Chen S."/>
            <person name="Zhang G."/>
            <person name="Shao C."/>
            <person name="Huang Q."/>
            <person name="Liu G."/>
            <person name="Zhang P."/>
            <person name="Song W."/>
            <person name="An N."/>
            <person name="Chalopin D."/>
            <person name="Volff J.N."/>
            <person name="Hong Y."/>
            <person name="Li Q."/>
            <person name="Sha Z."/>
            <person name="Zhou H."/>
            <person name="Xie M."/>
            <person name="Yu Q."/>
            <person name="Liu Y."/>
            <person name="Xiang H."/>
            <person name="Wang N."/>
            <person name="Wu K."/>
            <person name="Yang C."/>
            <person name="Zhou Q."/>
            <person name="Liao X."/>
            <person name="Yang L."/>
            <person name="Hu Q."/>
            <person name="Zhang J."/>
            <person name="Meng L."/>
            <person name="Jin L."/>
            <person name="Tian Y."/>
            <person name="Lian J."/>
            <person name="Yang J."/>
            <person name="Miao G."/>
            <person name="Liu S."/>
            <person name="Liang Z."/>
            <person name="Yan F."/>
            <person name="Li Y."/>
            <person name="Sun B."/>
            <person name="Zhang H."/>
            <person name="Zhang J."/>
            <person name="Zhu Y."/>
            <person name="Du M."/>
            <person name="Zhao Y."/>
            <person name="Schartl M."/>
            <person name="Tang Q."/>
            <person name="Wang J."/>
        </authorList>
    </citation>
    <scope>NUCLEOTIDE SEQUENCE</scope>
</reference>
<reference evidence="11" key="2">
    <citation type="submission" date="2025-08" db="UniProtKB">
        <authorList>
            <consortium name="Ensembl"/>
        </authorList>
    </citation>
    <scope>IDENTIFICATION</scope>
</reference>
<dbReference type="GO" id="GO:0009897">
    <property type="term" value="C:external side of plasma membrane"/>
    <property type="evidence" value="ECO:0007669"/>
    <property type="project" value="TreeGrafter"/>
</dbReference>
<evidence type="ECO:0000259" key="10">
    <source>
        <dbReference type="Pfam" id="PF18707"/>
    </source>
</evidence>
<dbReference type="InterPro" id="IPR040951">
    <property type="entry name" value="IL2RB_N1"/>
</dbReference>
<keyword evidence="12" id="KW-1185">Reference proteome</keyword>
<feature type="region of interest" description="Disordered" evidence="9">
    <location>
        <begin position="370"/>
        <end position="397"/>
    </location>
</feature>
<proteinExistence type="inferred from homology"/>
<keyword evidence="5" id="KW-1133">Transmembrane helix</keyword>
<evidence type="ECO:0000256" key="2">
    <source>
        <dbReference type="ARBA" id="ARBA00008280"/>
    </source>
</evidence>
<dbReference type="Gene3D" id="2.60.40.10">
    <property type="entry name" value="Immunoglobulins"/>
    <property type="match status" value="2"/>
</dbReference>
<dbReference type="PANTHER" id="PTHR23037:SF22">
    <property type="entry name" value="CYTOKINE RECEPTOR COMMON SUBUNIT BETA"/>
    <property type="match status" value="1"/>
</dbReference>